<dbReference type="AlphaFoldDB" id="A0A369BGV4"/>
<reference evidence="1 2" key="1">
    <citation type="submission" date="2018-07" db="EMBL/GenBank/DDBJ databases">
        <title>Genomic Encyclopedia of Type Strains, Phase IV (KMG-IV): sequencing the most valuable type-strain genomes for metagenomic binning, comparative biology and taxonomic classification.</title>
        <authorList>
            <person name="Goeker M."/>
        </authorList>
    </citation>
    <scope>NUCLEOTIDE SEQUENCE [LARGE SCALE GENOMIC DNA]</scope>
    <source>
        <strain evidence="1 2">DSM 27016</strain>
    </source>
</reference>
<keyword evidence="2" id="KW-1185">Reference proteome</keyword>
<evidence type="ECO:0008006" key="3">
    <source>
        <dbReference type="Google" id="ProtNLM"/>
    </source>
</evidence>
<accession>A0A369BGV4</accession>
<proteinExistence type="predicted"/>
<gene>
    <name evidence="1" type="ORF">DFR58_104185</name>
</gene>
<organism evidence="1 2">
    <name type="scientific">Anaerobacterium chartisolvens</name>
    <dbReference type="NCBI Taxonomy" id="1297424"/>
    <lineage>
        <taxon>Bacteria</taxon>
        <taxon>Bacillati</taxon>
        <taxon>Bacillota</taxon>
        <taxon>Clostridia</taxon>
        <taxon>Eubacteriales</taxon>
        <taxon>Oscillospiraceae</taxon>
        <taxon>Anaerobacterium</taxon>
    </lineage>
</organism>
<dbReference type="EMBL" id="QPJT01000004">
    <property type="protein sequence ID" value="RCX18914.1"/>
    <property type="molecule type" value="Genomic_DNA"/>
</dbReference>
<sequence length="29" mass="3496">MKYLLDTNMCIYWFKGIHGIDKKISDFKS</sequence>
<name>A0A369BGV4_9FIRM</name>
<comment type="caution">
    <text evidence="1">The sequence shown here is derived from an EMBL/GenBank/DDBJ whole genome shotgun (WGS) entry which is preliminary data.</text>
</comment>
<evidence type="ECO:0000313" key="2">
    <source>
        <dbReference type="Proteomes" id="UP000253034"/>
    </source>
</evidence>
<protein>
    <recommendedName>
        <fullName evidence="3">PIN domain-containing protein</fullName>
    </recommendedName>
</protein>
<evidence type="ECO:0000313" key="1">
    <source>
        <dbReference type="EMBL" id="RCX18914.1"/>
    </source>
</evidence>
<dbReference type="Proteomes" id="UP000253034">
    <property type="component" value="Unassembled WGS sequence"/>
</dbReference>